<keyword evidence="3" id="KW-1185">Reference proteome</keyword>
<keyword evidence="1" id="KW-0812">Transmembrane</keyword>
<feature type="transmembrane region" description="Helical" evidence="1">
    <location>
        <begin position="6"/>
        <end position="25"/>
    </location>
</feature>
<organism evidence="2 3">
    <name type="scientific">Shouchella xiaoxiensis</name>
    <dbReference type="NCBI Taxonomy" id="766895"/>
    <lineage>
        <taxon>Bacteria</taxon>
        <taxon>Bacillati</taxon>
        <taxon>Bacillota</taxon>
        <taxon>Bacilli</taxon>
        <taxon>Bacillales</taxon>
        <taxon>Bacillaceae</taxon>
        <taxon>Shouchella</taxon>
    </lineage>
</organism>
<evidence type="ECO:0000313" key="3">
    <source>
        <dbReference type="Proteomes" id="UP001179280"/>
    </source>
</evidence>
<evidence type="ECO:0000256" key="1">
    <source>
        <dbReference type="SAM" id="Phobius"/>
    </source>
</evidence>
<dbReference type="EMBL" id="JAFBCV010000009">
    <property type="protein sequence ID" value="MBM7839591.1"/>
    <property type="molecule type" value="Genomic_DNA"/>
</dbReference>
<keyword evidence="1" id="KW-1133">Transmembrane helix</keyword>
<reference evidence="2" key="1">
    <citation type="submission" date="2021-01" db="EMBL/GenBank/DDBJ databases">
        <title>Genomic Encyclopedia of Type Strains, Phase IV (KMG-IV): sequencing the most valuable type-strain genomes for metagenomic binning, comparative biology and taxonomic classification.</title>
        <authorList>
            <person name="Goeker M."/>
        </authorList>
    </citation>
    <scope>NUCLEOTIDE SEQUENCE</scope>
    <source>
        <strain evidence="2">DSM 21943</strain>
    </source>
</reference>
<comment type="caution">
    <text evidence="2">The sequence shown here is derived from an EMBL/GenBank/DDBJ whole genome shotgun (WGS) entry which is preliminary data.</text>
</comment>
<keyword evidence="1" id="KW-0472">Membrane</keyword>
<protein>
    <recommendedName>
        <fullName evidence="4">Holin</fullName>
    </recommendedName>
</protein>
<proteinExistence type="predicted"/>
<evidence type="ECO:0008006" key="4">
    <source>
        <dbReference type="Google" id="ProtNLM"/>
    </source>
</evidence>
<name>A0ABS2SX50_9BACI</name>
<gene>
    <name evidence="2" type="ORF">JOC54_002871</name>
</gene>
<accession>A0ABS2SX50</accession>
<dbReference type="Proteomes" id="UP001179280">
    <property type="component" value="Unassembled WGS sequence"/>
</dbReference>
<sequence length="30" mass="3265">MTSVEWFKAGMAFGVSVFISVVSILEDKGE</sequence>
<evidence type="ECO:0000313" key="2">
    <source>
        <dbReference type="EMBL" id="MBM7839591.1"/>
    </source>
</evidence>